<reference evidence="3 4" key="1">
    <citation type="submission" date="2020-07" db="EMBL/GenBank/DDBJ databases">
        <title>Complete genome and description of Corynebacterium incognita strain Marseille-Q3630 sp. nov.</title>
        <authorList>
            <person name="Boxberger M."/>
        </authorList>
    </citation>
    <scope>NUCLEOTIDE SEQUENCE [LARGE SCALE GENOMIC DNA]</scope>
    <source>
        <strain evidence="3 4">Marseille-Q3630</strain>
    </source>
</reference>
<dbReference type="KEGG" id="cik:H0194_09665"/>
<feature type="chain" id="PRO_5039021559" description="Secreted protein" evidence="2">
    <location>
        <begin position="27"/>
        <end position="387"/>
    </location>
</feature>
<dbReference type="SUPFAM" id="SSF69318">
    <property type="entry name" value="Integrin alpha N-terminal domain"/>
    <property type="match status" value="1"/>
</dbReference>
<keyword evidence="2" id="KW-0732">Signal</keyword>
<accession>A0A7G7CNY0</accession>
<evidence type="ECO:0000256" key="1">
    <source>
        <dbReference type="SAM" id="MobiDB-lite"/>
    </source>
</evidence>
<sequence>MITLRRTALFIAATLALPLASCSLLPGSSEPVTSTVIVTPSAEQDNAENKDKNNNKATATGEESTTKNKEPAKESSSYAQLAAGYKKAIANPDAISMNSVEDYYPTGIYWYGFTDVNGDGTPEMLYKKESKGWGPVSVFHTSDNGKTVRNTQDILLAGASTAGGSRQDVSGSTSGSGLWEVAWHSVQDEAVARRYELNGNNLQSVGEEISFTKMVNTPPDVQPIAWFRTTDTTGFDTLAEGDIPTQSNNMSRLGESTSGVGDPNPGVAARTDTTSFSGTVRRKTAAEVMNGHPTPNGEPEDQVFWVLELDTPQNVTASIPSDVVTRFISEIALGEKTEHQDDSSQWEKLENKHVTVTAETKRVHYPSDSSMPMGMLRLGPGVSAKVS</sequence>
<keyword evidence="4" id="KW-1185">Reference proteome</keyword>
<feature type="compositionally biased region" description="Polar residues" evidence="1">
    <location>
        <begin position="244"/>
        <end position="259"/>
    </location>
</feature>
<dbReference type="Proteomes" id="UP000515743">
    <property type="component" value="Chromosome"/>
</dbReference>
<gene>
    <name evidence="3" type="ORF">H0194_09665</name>
</gene>
<feature type="region of interest" description="Disordered" evidence="1">
    <location>
        <begin position="39"/>
        <end position="75"/>
    </location>
</feature>
<evidence type="ECO:0000256" key="2">
    <source>
        <dbReference type="SAM" id="SignalP"/>
    </source>
</evidence>
<dbReference type="AlphaFoldDB" id="A0A7G7CNY0"/>
<dbReference type="RefSeq" id="WP_185175671.1">
    <property type="nucleotide sequence ID" value="NZ_CP059404.1"/>
</dbReference>
<feature type="region of interest" description="Disordered" evidence="1">
    <location>
        <begin position="367"/>
        <end position="387"/>
    </location>
</feature>
<evidence type="ECO:0008006" key="5">
    <source>
        <dbReference type="Google" id="ProtNLM"/>
    </source>
</evidence>
<evidence type="ECO:0000313" key="4">
    <source>
        <dbReference type="Proteomes" id="UP000515743"/>
    </source>
</evidence>
<proteinExistence type="predicted"/>
<evidence type="ECO:0000313" key="3">
    <source>
        <dbReference type="EMBL" id="QNE89296.1"/>
    </source>
</evidence>
<organism evidence="3 4">
    <name type="scientific">Corynebacterium incognita</name>
    <dbReference type="NCBI Taxonomy" id="2754725"/>
    <lineage>
        <taxon>Bacteria</taxon>
        <taxon>Bacillati</taxon>
        <taxon>Actinomycetota</taxon>
        <taxon>Actinomycetes</taxon>
        <taxon>Mycobacteriales</taxon>
        <taxon>Corynebacteriaceae</taxon>
        <taxon>Corynebacterium</taxon>
    </lineage>
</organism>
<feature type="region of interest" description="Disordered" evidence="1">
    <location>
        <begin position="238"/>
        <end position="272"/>
    </location>
</feature>
<name>A0A7G7CNY0_9CORY</name>
<feature type="signal peptide" evidence="2">
    <location>
        <begin position="1"/>
        <end position="26"/>
    </location>
</feature>
<dbReference type="EMBL" id="CP059404">
    <property type="protein sequence ID" value="QNE89296.1"/>
    <property type="molecule type" value="Genomic_DNA"/>
</dbReference>
<feature type="compositionally biased region" description="Basic and acidic residues" evidence="1">
    <location>
        <begin position="64"/>
        <end position="73"/>
    </location>
</feature>
<dbReference type="InterPro" id="IPR028994">
    <property type="entry name" value="Integrin_alpha_N"/>
</dbReference>
<protein>
    <recommendedName>
        <fullName evidence="5">Secreted protein</fullName>
    </recommendedName>
</protein>